<dbReference type="GO" id="GO:0005604">
    <property type="term" value="C:basement membrane"/>
    <property type="evidence" value="ECO:0007669"/>
    <property type="project" value="UniProtKB-SubCell"/>
</dbReference>
<proteinExistence type="predicted"/>
<evidence type="ECO:0000256" key="1">
    <source>
        <dbReference type="ARBA" id="ARBA00004302"/>
    </source>
</evidence>
<comment type="caution">
    <text evidence="6">The sequence shown here is derived from an EMBL/GenBank/DDBJ whole genome shotgun (WGS) entry which is preliminary data.</text>
</comment>
<dbReference type="Pfam" id="PF21199">
    <property type="entry name" value="LAMININ_IV_B"/>
    <property type="match status" value="1"/>
</dbReference>
<keyword evidence="7" id="KW-1185">Reference proteome</keyword>
<comment type="subcellular location">
    <subcellularLocation>
        <location evidence="1">Secreted</location>
        <location evidence="1">Extracellular space</location>
        <location evidence="1">Extracellular matrix</location>
        <location evidence="1">Basement membrane</location>
    </subcellularLocation>
</comment>
<reference evidence="6" key="1">
    <citation type="submission" date="2023-01" db="EMBL/GenBank/DDBJ databases">
        <title>Genome assembly of the deep-sea coral Lophelia pertusa.</title>
        <authorList>
            <person name="Herrera S."/>
            <person name="Cordes E."/>
        </authorList>
    </citation>
    <scope>NUCLEOTIDE SEQUENCE</scope>
    <source>
        <strain evidence="6">USNM1676648</strain>
        <tissue evidence="6">Polyp</tissue>
    </source>
</reference>
<keyword evidence="2" id="KW-0964">Secreted</keyword>
<dbReference type="Proteomes" id="UP001163046">
    <property type="component" value="Unassembled WGS sequence"/>
</dbReference>
<evidence type="ECO:0000256" key="3">
    <source>
        <dbReference type="ARBA" id="ARBA00022530"/>
    </source>
</evidence>
<evidence type="ECO:0000313" key="6">
    <source>
        <dbReference type="EMBL" id="KAJ7382941.1"/>
    </source>
</evidence>
<gene>
    <name evidence="6" type="ORF">OS493_031717</name>
</gene>
<evidence type="ECO:0000313" key="7">
    <source>
        <dbReference type="Proteomes" id="UP001163046"/>
    </source>
</evidence>
<dbReference type="PROSITE" id="PS51116">
    <property type="entry name" value="LAMININ_IVB"/>
    <property type="match status" value="1"/>
</dbReference>
<evidence type="ECO:0000259" key="5">
    <source>
        <dbReference type="PROSITE" id="PS51116"/>
    </source>
</evidence>
<accession>A0A9W9ZJZ8</accession>
<evidence type="ECO:0000256" key="2">
    <source>
        <dbReference type="ARBA" id="ARBA00022525"/>
    </source>
</evidence>
<protein>
    <recommendedName>
        <fullName evidence="5">Laminin IV type B domain-containing protein</fullName>
    </recommendedName>
</protein>
<keyword evidence="4" id="KW-0084">Basement membrane</keyword>
<sequence length="51" mass="5597">MEKDVSYVVEVTYSRDKSNRDGVDSILTDSMVLVPYAESVSIFQGPDGEPA</sequence>
<feature type="domain" description="Laminin IV type B" evidence="5">
    <location>
        <begin position="1"/>
        <end position="51"/>
    </location>
</feature>
<name>A0A9W9ZJZ8_9CNID</name>
<dbReference type="EMBL" id="MU825910">
    <property type="protein sequence ID" value="KAJ7382941.1"/>
    <property type="molecule type" value="Genomic_DNA"/>
</dbReference>
<keyword evidence="3" id="KW-0272">Extracellular matrix</keyword>
<organism evidence="6 7">
    <name type="scientific">Desmophyllum pertusum</name>
    <dbReference type="NCBI Taxonomy" id="174260"/>
    <lineage>
        <taxon>Eukaryota</taxon>
        <taxon>Metazoa</taxon>
        <taxon>Cnidaria</taxon>
        <taxon>Anthozoa</taxon>
        <taxon>Hexacorallia</taxon>
        <taxon>Scleractinia</taxon>
        <taxon>Caryophylliina</taxon>
        <taxon>Caryophylliidae</taxon>
        <taxon>Desmophyllum</taxon>
    </lineage>
</organism>
<dbReference type="AlphaFoldDB" id="A0A9W9ZJZ8"/>
<evidence type="ECO:0000256" key="4">
    <source>
        <dbReference type="ARBA" id="ARBA00022869"/>
    </source>
</evidence>
<dbReference type="InterPro" id="IPR013015">
    <property type="entry name" value="Laminin_IV_B"/>
</dbReference>